<dbReference type="EMBL" id="OY660887">
    <property type="protein sequence ID" value="CAJ1087271.1"/>
    <property type="molecule type" value="Genomic_DNA"/>
</dbReference>
<sequence>MDNTHTTNPILPAPGVCRNPAINTEASRTAGPGRQNDDASANRAMLALVRGEASENSRRGKALLRCRTPLLMGTFNANTLRTEYSAAECEQRRCDAGIEILGVQEHRIVLPDPNNIEYRTIGSGFFVISSAWRNQQQASVGGVGLMLGKKAKKALLDVKRISDRI</sequence>
<feature type="region of interest" description="Disordered" evidence="1">
    <location>
        <begin position="1"/>
        <end position="39"/>
    </location>
</feature>
<dbReference type="Proteomes" id="UP001178508">
    <property type="component" value="Chromosome 24"/>
</dbReference>
<organism evidence="2 3">
    <name type="scientific">Xyrichtys novacula</name>
    <name type="common">Pearly razorfish</name>
    <name type="synonym">Hemipteronotus novacula</name>
    <dbReference type="NCBI Taxonomy" id="13765"/>
    <lineage>
        <taxon>Eukaryota</taxon>
        <taxon>Metazoa</taxon>
        <taxon>Chordata</taxon>
        <taxon>Craniata</taxon>
        <taxon>Vertebrata</taxon>
        <taxon>Euteleostomi</taxon>
        <taxon>Actinopterygii</taxon>
        <taxon>Neopterygii</taxon>
        <taxon>Teleostei</taxon>
        <taxon>Neoteleostei</taxon>
        <taxon>Acanthomorphata</taxon>
        <taxon>Eupercaria</taxon>
        <taxon>Labriformes</taxon>
        <taxon>Labridae</taxon>
        <taxon>Xyrichtys</taxon>
    </lineage>
</organism>
<dbReference type="AlphaFoldDB" id="A0AAV1HQF8"/>
<reference evidence="2" key="1">
    <citation type="submission" date="2023-08" db="EMBL/GenBank/DDBJ databases">
        <authorList>
            <person name="Alioto T."/>
            <person name="Alioto T."/>
            <person name="Gomez Garrido J."/>
        </authorList>
    </citation>
    <scope>NUCLEOTIDE SEQUENCE</scope>
</reference>
<accession>A0AAV1HQF8</accession>
<protein>
    <submittedName>
        <fullName evidence="2">Uncharacterized protein LOC110241966</fullName>
    </submittedName>
</protein>
<keyword evidence="3" id="KW-1185">Reference proteome</keyword>
<gene>
    <name evidence="2" type="ORF">XNOV1_A031346</name>
</gene>
<evidence type="ECO:0000313" key="3">
    <source>
        <dbReference type="Proteomes" id="UP001178508"/>
    </source>
</evidence>
<evidence type="ECO:0000313" key="2">
    <source>
        <dbReference type="EMBL" id="CAJ1087271.1"/>
    </source>
</evidence>
<evidence type="ECO:0000256" key="1">
    <source>
        <dbReference type="SAM" id="MobiDB-lite"/>
    </source>
</evidence>
<proteinExistence type="predicted"/>
<name>A0AAV1HQF8_XYRNO</name>